<dbReference type="GO" id="GO:0003700">
    <property type="term" value="F:DNA-binding transcription factor activity"/>
    <property type="evidence" value="ECO:0007669"/>
    <property type="project" value="InterPro"/>
</dbReference>
<dbReference type="Pfam" id="PF03466">
    <property type="entry name" value="LysR_substrate"/>
    <property type="match status" value="1"/>
</dbReference>
<evidence type="ECO:0000256" key="1">
    <source>
        <dbReference type="ARBA" id="ARBA00009437"/>
    </source>
</evidence>
<dbReference type="GO" id="GO:0000976">
    <property type="term" value="F:transcription cis-regulatory region binding"/>
    <property type="evidence" value="ECO:0007669"/>
    <property type="project" value="TreeGrafter"/>
</dbReference>
<dbReference type="Gene3D" id="1.10.10.10">
    <property type="entry name" value="Winged helix-like DNA-binding domain superfamily/Winged helix DNA-binding domain"/>
    <property type="match status" value="1"/>
</dbReference>
<reference evidence="8 9" key="1">
    <citation type="submission" date="2019-11" db="EMBL/GenBank/DDBJ databases">
        <title>Novel species isolated from a subtropical stream in China.</title>
        <authorList>
            <person name="Lu H."/>
        </authorList>
    </citation>
    <scope>NUCLEOTIDE SEQUENCE [LARGE SCALE GENOMIC DNA]</scope>
    <source>
        <strain evidence="8 9">FT26W</strain>
    </source>
</reference>
<dbReference type="PANTHER" id="PTHR30126">
    <property type="entry name" value="HTH-TYPE TRANSCRIPTIONAL REGULATOR"/>
    <property type="match status" value="1"/>
</dbReference>
<protein>
    <submittedName>
        <fullName evidence="8">LysR family transcriptional regulator</fullName>
    </submittedName>
</protein>
<dbReference type="EMBL" id="WKJL01000024">
    <property type="protein sequence ID" value="MRW87230.1"/>
    <property type="molecule type" value="Genomic_DNA"/>
</dbReference>
<feature type="region of interest" description="Disordered" evidence="5">
    <location>
        <begin position="326"/>
        <end position="346"/>
    </location>
</feature>
<dbReference type="InterPro" id="IPR005119">
    <property type="entry name" value="LysR_subst-bd"/>
</dbReference>
<feature type="domain" description="SPOR" evidence="7">
    <location>
        <begin position="391"/>
        <end position="470"/>
    </location>
</feature>
<evidence type="ECO:0000256" key="5">
    <source>
        <dbReference type="SAM" id="MobiDB-lite"/>
    </source>
</evidence>
<feature type="domain" description="HTH lysR-type" evidence="6">
    <location>
        <begin position="7"/>
        <end position="64"/>
    </location>
</feature>
<evidence type="ECO:0000256" key="4">
    <source>
        <dbReference type="ARBA" id="ARBA00023163"/>
    </source>
</evidence>
<comment type="similarity">
    <text evidence="1">Belongs to the LysR transcriptional regulatory family.</text>
</comment>
<dbReference type="GO" id="GO:0042834">
    <property type="term" value="F:peptidoglycan binding"/>
    <property type="evidence" value="ECO:0007669"/>
    <property type="project" value="InterPro"/>
</dbReference>
<dbReference type="InterPro" id="IPR000847">
    <property type="entry name" value="LysR_HTH_N"/>
</dbReference>
<gene>
    <name evidence="8" type="ORF">GJ698_24480</name>
</gene>
<dbReference type="Gene3D" id="3.30.70.1070">
    <property type="entry name" value="Sporulation related repeat"/>
    <property type="match status" value="1"/>
</dbReference>
<dbReference type="SUPFAM" id="SSF46785">
    <property type="entry name" value="Winged helix' DNA-binding domain"/>
    <property type="match status" value="1"/>
</dbReference>
<name>A0A844DFF3_9BURK</name>
<evidence type="ECO:0000256" key="2">
    <source>
        <dbReference type="ARBA" id="ARBA00023015"/>
    </source>
</evidence>
<dbReference type="InterPro" id="IPR036390">
    <property type="entry name" value="WH_DNA-bd_sf"/>
</dbReference>
<organism evidence="8 9">
    <name type="scientific">Duganella aquatilis</name>
    <dbReference type="NCBI Taxonomy" id="2666082"/>
    <lineage>
        <taxon>Bacteria</taxon>
        <taxon>Pseudomonadati</taxon>
        <taxon>Pseudomonadota</taxon>
        <taxon>Betaproteobacteria</taxon>
        <taxon>Burkholderiales</taxon>
        <taxon>Oxalobacteraceae</taxon>
        <taxon>Telluria group</taxon>
        <taxon>Duganella</taxon>
    </lineage>
</organism>
<feature type="region of interest" description="Disordered" evidence="5">
    <location>
        <begin position="368"/>
        <end position="387"/>
    </location>
</feature>
<keyword evidence="4" id="KW-0804">Transcription</keyword>
<keyword evidence="3" id="KW-0238">DNA-binding</keyword>
<dbReference type="PRINTS" id="PR00039">
    <property type="entry name" value="HTHLYSR"/>
</dbReference>
<dbReference type="RefSeq" id="WP_154360481.1">
    <property type="nucleotide sequence ID" value="NZ_WKJL01000024.1"/>
</dbReference>
<evidence type="ECO:0000259" key="7">
    <source>
        <dbReference type="PROSITE" id="PS51724"/>
    </source>
</evidence>
<keyword evidence="9" id="KW-1185">Reference proteome</keyword>
<proteinExistence type="inferred from homology"/>
<dbReference type="InterPro" id="IPR007730">
    <property type="entry name" value="SPOR-like_dom"/>
</dbReference>
<dbReference type="Pfam" id="PF05036">
    <property type="entry name" value="SPOR"/>
    <property type="match status" value="1"/>
</dbReference>
<dbReference type="PROSITE" id="PS51724">
    <property type="entry name" value="SPOR"/>
    <property type="match status" value="1"/>
</dbReference>
<dbReference type="PROSITE" id="PS50931">
    <property type="entry name" value="HTH_LYSR"/>
    <property type="match status" value="1"/>
</dbReference>
<dbReference type="Proteomes" id="UP000439986">
    <property type="component" value="Unassembled WGS sequence"/>
</dbReference>
<evidence type="ECO:0000256" key="3">
    <source>
        <dbReference type="ARBA" id="ARBA00023125"/>
    </source>
</evidence>
<dbReference type="AlphaFoldDB" id="A0A844DFF3"/>
<dbReference type="InterPro" id="IPR036388">
    <property type="entry name" value="WH-like_DNA-bd_sf"/>
</dbReference>
<evidence type="ECO:0000313" key="8">
    <source>
        <dbReference type="EMBL" id="MRW87230.1"/>
    </source>
</evidence>
<evidence type="ECO:0000259" key="6">
    <source>
        <dbReference type="PROSITE" id="PS50931"/>
    </source>
</evidence>
<dbReference type="SUPFAM" id="SSF53850">
    <property type="entry name" value="Periplasmic binding protein-like II"/>
    <property type="match status" value="1"/>
</dbReference>
<dbReference type="PANTHER" id="PTHR30126:SF91">
    <property type="entry name" value="LYSR FAMILY TRANSCRIPTIONAL REGULATOR"/>
    <property type="match status" value="1"/>
</dbReference>
<comment type="caution">
    <text evidence="8">The sequence shown here is derived from an EMBL/GenBank/DDBJ whole genome shotgun (WGS) entry which is preliminary data.</text>
</comment>
<evidence type="ECO:0000313" key="9">
    <source>
        <dbReference type="Proteomes" id="UP000439986"/>
    </source>
</evidence>
<sequence length="471" mass="50661">MRDPGLPSLDQLRVFIAVIDHGGFAHAARALHRTQSVISYTIANLEEQLNVELLDRSKRKPTLTEAGKALLADARAVSLKVDGMRARAKALSAGLEAEVSLVVDVMFSTCKLVRILHAFQKEFPTVSMRLRIEALGAVTQLVADGTCRIGISGWMPGTQDVIERQACGFVTMVPVVAPDHPLAQIDGIIPSAVLREHTQLVLTDRSTLTKGQDFGVLALRDWRLGDLSSKHALLRNGIGWGNMPLEFVQWDLDAGRLVQLEIAEGSSFSFPLFVIRRGDEEPGPATRWLIQQFLDLDQPGIPTPLNAREESELAAHLAQAHAYHGLSDRPPAAQPDGAQAPAAPAAHAADPLQAVVDKIQATPAAAKAAPNAANVTPQPVAKPAAADTAGGDDKFIYYLQAGAFREVADAENARAKLALLGFEATISDRSTDTGVLHRVRMGPYNQVEAMNKARSKLSENGVDVAVVRNQK</sequence>
<accession>A0A844DFF3</accession>
<dbReference type="Pfam" id="PF00126">
    <property type="entry name" value="HTH_1"/>
    <property type="match status" value="1"/>
</dbReference>
<dbReference type="InterPro" id="IPR036680">
    <property type="entry name" value="SPOR-like_sf"/>
</dbReference>
<dbReference type="FunFam" id="1.10.10.10:FF:000001">
    <property type="entry name" value="LysR family transcriptional regulator"/>
    <property type="match status" value="1"/>
</dbReference>
<keyword evidence="2" id="KW-0805">Transcription regulation</keyword>
<dbReference type="Gene3D" id="3.40.190.290">
    <property type="match status" value="1"/>
</dbReference>
<dbReference type="SUPFAM" id="SSF110997">
    <property type="entry name" value="Sporulation related repeat"/>
    <property type="match status" value="1"/>
</dbReference>